<dbReference type="EMBL" id="HBUE01046929">
    <property type="protein sequence ID" value="CAG6462985.1"/>
    <property type="molecule type" value="Transcribed_RNA"/>
</dbReference>
<name>A0A8D8AWK1_CULPI</name>
<protein>
    <submittedName>
        <fullName evidence="2">(northern house mosquito) hypothetical protein</fullName>
    </submittedName>
</protein>
<dbReference type="EMBL" id="HBUE01257029">
    <property type="protein sequence ID" value="CAG6557086.1"/>
    <property type="molecule type" value="Transcribed_RNA"/>
</dbReference>
<dbReference type="AlphaFoldDB" id="A0A8D8AWK1"/>
<evidence type="ECO:0000256" key="1">
    <source>
        <dbReference type="SAM" id="MobiDB-lite"/>
    </source>
</evidence>
<organism evidence="2">
    <name type="scientific">Culex pipiens</name>
    <name type="common">House mosquito</name>
    <dbReference type="NCBI Taxonomy" id="7175"/>
    <lineage>
        <taxon>Eukaryota</taxon>
        <taxon>Metazoa</taxon>
        <taxon>Ecdysozoa</taxon>
        <taxon>Arthropoda</taxon>
        <taxon>Hexapoda</taxon>
        <taxon>Insecta</taxon>
        <taxon>Pterygota</taxon>
        <taxon>Neoptera</taxon>
        <taxon>Endopterygota</taxon>
        <taxon>Diptera</taxon>
        <taxon>Nematocera</taxon>
        <taxon>Culicoidea</taxon>
        <taxon>Culicidae</taxon>
        <taxon>Culicinae</taxon>
        <taxon>Culicini</taxon>
        <taxon>Culex</taxon>
        <taxon>Culex</taxon>
    </lineage>
</organism>
<dbReference type="EMBL" id="HBUE01152027">
    <property type="protein sequence ID" value="CAG6505788.1"/>
    <property type="molecule type" value="Transcribed_RNA"/>
</dbReference>
<dbReference type="EMBL" id="HBUE01152026">
    <property type="protein sequence ID" value="CAG6505787.1"/>
    <property type="molecule type" value="Transcribed_RNA"/>
</dbReference>
<proteinExistence type="predicted"/>
<sequence length="126" mass="15243">MMISLNNFHKQKKASKQNPYTEKKLRREKPTTLFKFHYVNKYVYILSQVRNRASVTEFGDAPRHVERSVVSFVQKGKKKRLVLREKEQVCAKKKYCFENNSNYYYYYGILLFENTKSENCYIFQLN</sequence>
<accession>A0A8D8AWK1</accession>
<evidence type="ECO:0000313" key="2">
    <source>
        <dbReference type="EMBL" id="CAG6462985.1"/>
    </source>
</evidence>
<feature type="region of interest" description="Disordered" evidence="1">
    <location>
        <begin position="1"/>
        <end position="22"/>
    </location>
</feature>
<reference evidence="2" key="1">
    <citation type="submission" date="2021-05" db="EMBL/GenBank/DDBJ databases">
        <authorList>
            <person name="Alioto T."/>
            <person name="Alioto T."/>
            <person name="Gomez Garrido J."/>
        </authorList>
    </citation>
    <scope>NUCLEOTIDE SEQUENCE</scope>
</reference>
<dbReference type="EMBL" id="HBUE01257030">
    <property type="protein sequence ID" value="CAG6557087.1"/>
    <property type="molecule type" value="Transcribed_RNA"/>
</dbReference>